<dbReference type="PANTHER" id="PTHR35007">
    <property type="entry name" value="INTEGRAL MEMBRANE PROTEIN-RELATED"/>
    <property type="match status" value="1"/>
</dbReference>
<feature type="transmembrane region" description="Helical" evidence="2">
    <location>
        <begin position="36"/>
        <end position="58"/>
    </location>
</feature>
<dbReference type="EMBL" id="JACRTP010000004">
    <property type="protein sequence ID" value="MBC8629237.1"/>
    <property type="molecule type" value="Genomic_DNA"/>
</dbReference>
<organism evidence="4 5">
    <name type="scientific">Blautia stercoris</name>
    <dbReference type="NCBI Taxonomy" id="871664"/>
    <lineage>
        <taxon>Bacteria</taxon>
        <taxon>Bacillati</taxon>
        <taxon>Bacillota</taxon>
        <taxon>Clostridia</taxon>
        <taxon>Lachnospirales</taxon>
        <taxon>Lachnospiraceae</taxon>
        <taxon>Blautia</taxon>
    </lineage>
</organism>
<reference evidence="4 5" key="1">
    <citation type="submission" date="2020-08" db="EMBL/GenBank/DDBJ databases">
        <title>Genome public.</title>
        <authorList>
            <person name="Liu C."/>
            <person name="Sun Q."/>
        </authorList>
    </citation>
    <scope>NUCLEOTIDE SEQUENCE [LARGE SCALE GENOMIC DNA]</scope>
    <source>
        <strain evidence="4 5">3_YM_SP_D4_24.mj</strain>
    </source>
</reference>
<keyword evidence="2" id="KW-1133">Transmembrane helix</keyword>
<keyword evidence="2" id="KW-0472">Membrane</keyword>
<dbReference type="PROSITE" id="PS50835">
    <property type="entry name" value="IG_LIKE"/>
    <property type="match status" value="1"/>
</dbReference>
<protein>
    <submittedName>
        <fullName evidence="4">Type II secretion system F family protein</fullName>
    </submittedName>
</protein>
<keyword evidence="2" id="KW-0812">Transmembrane</keyword>
<feature type="region of interest" description="Disordered" evidence="1">
    <location>
        <begin position="1"/>
        <end position="25"/>
    </location>
</feature>
<feature type="domain" description="Ig-like" evidence="3">
    <location>
        <begin position="158"/>
        <end position="253"/>
    </location>
</feature>
<evidence type="ECO:0000313" key="4">
    <source>
        <dbReference type="EMBL" id="MBC8629237.1"/>
    </source>
</evidence>
<proteinExistence type="predicted"/>
<name>A0ABR7PD95_9FIRM</name>
<dbReference type="PANTHER" id="PTHR35007:SF2">
    <property type="entry name" value="PILUS ASSEMBLE PROTEIN"/>
    <property type="match status" value="1"/>
</dbReference>
<comment type="caution">
    <text evidence="4">The sequence shown here is derived from an EMBL/GenBank/DDBJ whole genome shotgun (WGS) entry which is preliminary data.</text>
</comment>
<evidence type="ECO:0000256" key="1">
    <source>
        <dbReference type="SAM" id="MobiDB-lite"/>
    </source>
</evidence>
<keyword evidence="5" id="KW-1185">Reference proteome</keyword>
<evidence type="ECO:0000256" key="2">
    <source>
        <dbReference type="SAM" id="Phobius"/>
    </source>
</evidence>
<evidence type="ECO:0000259" key="3">
    <source>
        <dbReference type="PROSITE" id="PS50835"/>
    </source>
</evidence>
<feature type="transmembrane region" description="Helical" evidence="2">
    <location>
        <begin position="409"/>
        <end position="430"/>
    </location>
</feature>
<dbReference type="Proteomes" id="UP000661649">
    <property type="component" value="Unassembled WGS sequence"/>
</dbReference>
<dbReference type="RefSeq" id="WP_187558879.1">
    <property type="nucleotide sequence ID" value="NZ_JACRTP010000004.1"/>
</dbReference>
<accession>A0ABR7PD95</accession>
<feature type="transmembrane region" description="Helical" evidence="2">
    <location>
        <begin position="248"/>
        <end position="266"/>
    </location>
</feature>
<gene>
    <name evidence="4" type="ORF">H8712_11535</name>
</gene>
<sequence length="433" mass="48963">MKSKTKLNSKTNLNSKAKLKPKANLKPSLKDAKEQTLLRVSIFLILFGNLLGISLGLWQSRHPDIVTDLKRSEYNESIHEESLKFQTDDGKTHHITLKVPSKTYSKEESQTLLDEASKKLDSSILGKNKSFSSIHTPLSLPESLPDCPVQLFWTTSDPKILDYTGAIGEDVPSKGASVTLRCQLSLEEETLSWQKELYVYPEKLSKEKSLNASIQKAVTNDSSSNPTLALPDSIDGQHLFFYKEPAKTGLFVCIFFSLLGFLLLPLKRQKEQEKIEKQKVLMQRDYPDLVSKLLLFLHAGLTIRASLEKIADDYQKNYRSQNLPKRPAYEALLETCHELKGGLSQPRAYENFGSRCPCPEYKILSVLLIQNLKKGNQNTLLLLEKEVTDALENRKRKARILGEEAQTKLLFPMLLQLVIVLALLMLPAFLSFT</sequence>
<evidence type="ECO:0000313" key="5">
    <source>
        <dbReference type="Proteomes" id="UP000661649"/>
    </source>
</evidence>
<dbReference type="InterPro" id="IPR007110">
    <property type="entry name" value="Ig-like_dom"/>
</dbReference>